<dbReference type="Gene3D" id="1.10.10.580">
    <property type="entry name" value="Structural maintenance of chromosome 1. Chain E"/>
    <property type="match status" value="1"/>
</dbReference>
<name>W4V6N1_9FIRM</name>
<dbReference type="Proteomes" id="UP000019109">
    <property type="component" value="Unassembled WGS sequence"/>
</dbReference>
<protein>
    <recommendedName>
        <fullName evidence="2">Segregation and condensation protein A</fullName>
    </recommendedName>
</protein>
<dbReference type="GO" id="GO:0007059">
    <property type="term" value="P:chromosome segregation"/>
    <property type="evidence" value="ECO:0007669"/>
    <property type="project" value="UniProtKB-KW"/>
</dbReference>
<sequence length="109" mass="12661">MIERNERKMNKNTGKMTQILQHEKVSLRSKIRDVIRTLLKKPIFKFSELFSPKTRSRLEIVTGFLAILELAKLKKITLIQPKQFADITVCKCENTNLEDIDEESIAAEN</sequence>
<accession>W4V6N1</accession>
<dbReference type="InterPro" id="IPR023093">
    <property type="entry name" value="ScpA-like_C"/>
</dbReference>
<evidence type="ECO:0000313" key="3">
    <source>
        <dbReference type="EMBL" id="GAE89065.1"/>
    </source>
</evidence>
<comment type="caution">
    <text evidence="3">The sequence shown here is derived from an EMBL/GenBank/DDBJ whole genome shotgun (WGS) entry which is preliminary data.</text>
</comment>
<keyword evidence="4" id="KW-1185">Reference proteome</keyword>
<proteinExistence type="predicted"/>
<organism evidence="3 4">
    <name type="scientific">Acetivibrio straminisolvens JCM 21531</name>
    <dbReference type="NCBI Taxonomy" id="1294263"/>
    <lineage>
        <taxon>Bacteria</taxon>
        <taxon>Bacillati</taxon>
        <taxon>Bacillota</taxon>
        <taxon>Clostridia</taxon>
        <taxon>Eubacteriales</taxon>
        <taxon>Oscillospiraceae</taxon>
        <taxon>Acetivibrio</taxon>
    </lineage>
</organism>
<dbReference type="STRING" id="1294263.JCM21531_2557"/>
<evidence type="ECO:0000256" key="2">
    <source>
        <dbReference type="ARBA" id="ARBA00044777"/>
    </source>
</evidence>
<dbReference type="AlphaFoldDB" id="W4V6N1"/>
<reference evidence="3" key="1">
    <citation type="journal article" date="2014" name="Genome Announc.">
        <title>Draft Genome Sequence of Clostridium straminisolvens Strain JCM 21531T, Isolated from a Cellulose-Degrading Bacterial Community.</title>
        <authorList>
            <person name="Yuki M."/>
            <person name="Oshima K."/>
            <person name="Suda W."/>
            <person name="Sakamoto M."/>
            <person name="Kitamura K."/>
            <person name="Iida T."/>
            <person name="Hattori M."/>
            <person name="Ohkuma M."/>
        </authorList>
    </citation>
    <scope>NUCLEOTIDE SEQUENCE [LARGE SCALE GENOMIC DNA]</scope>
    <source>
        <strain evidence="3">JCM 21531</strain>
    </source>
</reference>
<evidence type="ECO:0000313" key="4">
    <source>
        <dbReference type="Proteomes" id="UP000019109"/>
    </source>
</evidence>
<dbReference type="EMBL" id="BAVR01000029">
    <property type="protein sequence ID" value="GAE89065.1"/>
    <property type="molecule type" value="Genomic_DNA"/>
</dbReference>
<dbReference type="InterPro" id="IPR003768">
    <property type="entry name" value="ScpA"/>
</dbReference>
<keyword evidence="1" id="KW-0159">Chromosome partition</keyword>
<dbReference type="PANTHER" id="PTHR33969:SF2">
    <property type="entry name" value="SEGREGATION AND CONDENSATION PROTEIN A"/>
    <property type="match status" value="1"/>
</dbReference>
<gene>
    <name evidence="3" type="ORF">JCM21531_2557</name>
</gene>
<dbReference type="PANTHER" id="PTHR33969">
    <property type="entry name" value="SEGREGATION AND CONDENSATION PROTEIN A"/>
    <property type="match status" value="1"/>
</dbReference>
<dbReference type="Pfam" id="PF02616">
    <property type="entry name" value="SMC_ScpA"/>
    <property type="match status" value="1"/>
</dbReference>
<evidence type="ECO:0000256" key="1">
    <source>
        <dbReference type="ARBA" id="ARBA00022829"/>
    </source>
</evidence>